<dbReference type="EMBL" id="CP049140">
    <property type="protein sequence ID" value="QIE88032.1"/>
    <property type="molecule type" value="Genomic_DNA"/>
</dbReference>
<sequence length="392" mass="39669">MASSTAPIIDASGISAPSYAEVLDYLRQQFRSIYGADVYLGNDSQDGQFLGVLALAISDASAATIAAYNSFSPLTGQGNGLSSNVKINGIARAVATNSQVDLKIVGQAGTVITQGIARDASGFNWALPATVTIPPAGEITVTATCTEIGAISAGIGQVNVIATLTRGWQSVTNLSAADPGAPVETDSALRQRQQVSVALPSRTVLEGTTGAVANISGVTRLATYENDTNATDTNGIPAHSISLVVEGGDAAAIAQAIADKKTPGTGTYGTTSQTVTDVYGRPLTIRFYRPTYQAMTVAITLKALAGYSSVTGAAVQQAVSDYINAVEIGGGLSGSVEWADAITAANGVPNNTTFKITGLTLTGPGGAGTPDVTLAFNQAAQCTPASVTITVT</sequence>
<dbReference type="AlphaFoldDB" id="A0A6G6IYE0"/>
<accession>A0A6G6IYE0</accession>
<evidence type="ECO:0000313" key="1">
    <source>
        <dbReference type="EMBL" id="QIE88032.1"/>
    </source>
</evidence>
<proteinExistence type="predicted"/>
<evidence type="ECO:0000313" key="2">
    <source>
        <dbReference type="Proteomes" id="UP000501063"/>
    </source>
</evidence>
<reference evidence="1 2" key="1">
    <citation type="submission" date="2020-02" db="EMBL/GenBank/DDBJ databases">
        <title>Integrative conjugative elements (ICEs) and plasmids drive adaptation of Pseudomonas nitroreducens strain HBP1 to wastewater environment.</title>
        <authorList>
            <person name="Sentchilo V."/>
            <person name="Carraro N."/>
            <person name="Bertelli C."/>
            <person name="van der Meer J.R."/>
        </authorList>
    </citation>
    <scope>NUCLEOTIDE SEQUENCE [LARGE SCALE GENOMIC DNA]</scope>
    <source>
        <strain evidence="1 2">HBP1</strain>
    </source>
</reference>
<gene>
    <name evidence="1" type="ORF">G5B91_17845</name>
</gene>
<organism evidence="1 2">
    <name type="scientific">Pseudomonas nitroreducens</name>
    <dbReference type="NCBI Taxonomy" id="46680"/>
    <lineage>
        <taxon>Bacteria</taxon>
        <taxon>Pseudomonadati</taxon>
        <taxon>Pseudomonadota</taxon>
        <taxon>Gammaproteobacteria</taxon>
        <taxon>Pseudomonadales</taxon>
        <taxon>Pseudomonadaceae</taxon>
        <taxon>Pseudomonas</taxon>
    </lineage>
</organism>
<name>A0A6G6IYE0_PSENT</name>
<protein>
    <submittedName>
        <fullName evidence="1">Uncharacterized protein</fullName>
    </submittedName>
</protein>
<dbReference type="KEGG" id="pnt:G5B91_17845"/>
<dbReference type="RefSeq" id="WP_024767326.1">
    <property type="nucleotide sequence ID" value="NZ_CP049140.1"/>
</dbReference>
<dbReference type="Proteomes" id="UP000501063">
    <property type="component" value="Chromosome"/>
</dbReference>